<feature type="transmembrane region" description="Helical" evidence="6">
    <location>
        <begin position="388"/>
        <end position="408"/>
    </location>
</feature>
<dbReference type="InterPro" id="IPR020846">
    <property type="entry name" value="MFS_dom"/>
</dbReference>
<feature type="transmembrane region" description="Helical" evidence="6">
    <location>
        <begin position="329"/>
        <end position="349"/>
    </location>
</feature>
<evidence type="ECO:0000256" key="6">
    <source>
        <dbReference type="SAM" id="Phobius"/>
    </source>
</evidence>
<evidence type="ECO:0000256" key="4">
    <source>
        <dbReference type="ARBA" id="ARBA00022989"/>
    </source>
</evidence>
<feature type="transmembrane region" description="Helical" evidence="6">
    <location>
        <begin position="355"/>
        <end position="376"/>
    </location>
</feature>
<sequence length="452" mass="46135">MASDRWGSWWILAAVSIALFCVQIDYFAVNLALPRMAADLHTTTTDLQWVISVYMLTLGAFMVPAGRIGDIFGRRRALLAGIALFGVASVCCAIAPDVGVLITARAVQGIGAALIFPVSVSVLTNAYSAQQSSRAIGLAYGIAGLGNAAGPVVGGILTDTLGWRSVFWLLVPFAVVSLILGALAVPETFDDTVPRRLDLAGLALIITGVGLFTLTVDRAPAWGWTSVATTGAFAASVALLAFFVVVERRTRWPLLDLSLLSNGRFVILVAAGTVANVAYAVTVFLSTLNLQQVRGLTPLVAGLLFLGPSAGAALGGVISGRLANRHSPIAVMGVGCTAAALSLGLLAAAGNAVVYVVALTACGFTMGLVYAFTTVATQAVVAPERAGGAAGVTLTFLVTIAGVGVAVAGTTLEALQDNGFSVGGSISTILVAIAAPLLVAGLVVLQRSRVSR</sequence>
<dbReference type="RefSeq" id="WP_174399643.1">
    <property type="nucleotide sequence ID" value="NZ_VBSB01000012.1"/>
</dbReference>
<feature type="transmembrane region" description="Helical" evidence="6">
    <location>
        <begin position="166"/>
        <end position="185"/>
    </location>
</feature>
<comment type="subcellular location">
    <subcellularLocation>
        <location evidence="1">Cell membrane</location>
        <topology evidence="1">Multi-pass membrane protein</topology>
    </subcellularLocation>
</comment>
<proteinExistence type="predicted"/>
<evidence type="ECO:0000256" key="1">
    <source>
        <dbReference type="ARBA" id="ARBA00004651"/>
    </source>
</evidence>
<evidence type="ECO:0000256" key="2">
    <source>
        <dbReference type="ARBA" id="ARBA00022448"/>
    </source>
</evidence>
<dbReference type="Pfam" id="PF07690">
    <property type="entry name" value="MFS_1"/>
    <property type="match status" value="1"/>
</dbReference>
<dbReference type="PANTHER" id="PTHR42718:SF9">
    <property type="entry name" value="MAJOR FACILITATOR SUPERFAMILY MULTIDRUG TRANSPORTER MFSC"/>
    <property type="match status" value="1"/>
</dbReference>
<keyword evidence="3 6" id="KW-0812">Transmembrane</keyword>
<protein>
    <submittedName>
        <fullName evidence="8">MFS transporter</fullName>
    </submittedName>
</protein>
<feature type="transmembrane region" description="Helical" evidence="6">
    <location>
        <begin position="265"/>
        <end position="287"/>
    </location>
</feature>
<keyword evidence="9" id="KW-1185">Reference proteome</keyword>
<keyword evidence="4 6" id="KW-1133">Transmembrane helix</keyword>
<dbReference type="PROSITE" id="PS50850">
    <property type="entry name" value="MFS"/>
    <property type="match status" value="1"/>
</dbReference>
<dbReference type="InterPro" id="IPR036259">
    <property type="entry name" value="MFS_trans_sf"/>
</dbReference>
<evidence type="ECO:0000259" key="7">
    <source>
        <dbReference type="PROSITE" id="PS50850"/>
    </source>
</evidence>
<name>A0ABX2JWW1_9MYCO</name>
<evidence type="ECO:0000313" key="9">
    <source>
        <dbReference type="Proteomes" id="UP000708347"/>
    </source>
</evidence>
<feature type="transmembrane region" description="Helical" evidence="6">
    <location>
        <begin position="197"/>
        <end position="216"/>
    </location>
</feature>
<dbReference type="PANTHER" id="PTHR42718">
    <property type="entry name" value="MAJOR FACILITATOR SUPERFAMILY MULTIDRUG TRANSPORTER MFSC"/>
    <property type="match status" value="1"/>
</dbReference>
<evidence type="ECO:0000313" key="8">
    <source>
        <dbReference type="EMBL" id="NTY61915.1"/>
    </source>
</evidence>
<accession>A0ABX2JWW1</accession>
<evidence type="ECO:0000256" key="3">
    <source>
        <dbReference type="ARBA" id="ARBA00022692"/>
    </source>
</evidence>
<feature type="transmembrane region" description="Helical" evidence="6">
    <location>
        <begin position="299"/>
        <end position="317"/>
    </location>
</feature>
<feature type="transmembrane region" description="Helical" evidence="6">
    <location>
        <begin position="47"/>
        <end position="65"/>
    </location>
</feature>
<feature type="transmembrane region" description="Helical" evidence="6">
    <location>
        <begin position="77"/>
        <end position="96"/>
    </location>
</feature>
<feature type="transmembrane region" description="Helical" evidence="6">
    <location>
        <begin position="7"/>
        <end position="27"/>
    </location>
</feature>
<reference evidence="8 9" key="1">
    <citation type="submission" date="2019-05" db="EMBL/GenBank/DDBJ databases">
        <title>Mycolicibacterium sphagni ENV482 genome assembly.</title>
        <authorList>
            <person name="Chen W."/>
            <person name="Faulkner N.W."/>
            <person name="Hyman M.R."/>
        </authorList>
    </citation>
    <scope>NUCLEOTIDE SEQUENCE [LARGE SCALE GENOMIC DNA]</scope>
    <source>
        <strain evidence="8 9">ENV482</strain>
    </source>
</reference>
<dbReference type="EMBL" id="VBSB01000012">
    <property type="protein sequence ID" value="NTY61915.1"/>
    <property type="molecule type" value="Genomic_DNA"/>
</dbReference>
<comment type="caution">
    <text evidence="8">The sequence shown here is derived from an EMBL/GenBank/DDBJ whole genome shotgun (WGS) entry which is preliminary data.</text>
</comment>
<keyword evidence="5 6" id="KW-0472">Membrane</keyword>
<feature type="transmembrane region" description="Helical" evidence="6">
    <location>
        <begin position="102"/>
        <end position="123"/>
    </location>
</feature>
<dbReference type="Proteomes" id="UP000708347">
    <property type="component" value="Unassembled WGS sequence"/>
</dbReference>
<dbReference type="CDD" id="cd17321">
    <property type="entry name" value="MFS_MMR_MDR_like"/>
    <property type="match status" value="1"/>
</dbReference>
<dbReference type="Gene3D" id="1.20.1250.20">
    <property type="entry name" value="MFS general substrate transporter like domains"/>
    <property type="match status" value="1"/>
</dbReference>
<feature type="domain" description="Major facilitator superfamily (MFS) profile" evidence="7">
    <location>
        <begin position="11"/>
        <end position="452"/>
    </location>
</feature>
<dbReference type="PRINTS" id="PR01036">
    <property type="entry name" value="TCRTETB"/>
</dbReference>
<dbReference type="Gene3D" id="1.20.1720.10">
    <property type="entry name" value="Multidrug resistance protein D"/>
    <property type="match status" value="1"/>
</dbReference>
<feature type="transmembrane region" description="Helical" evidence="6">
    <location>
        <begin position="222"/>
        <end position="245"/>
    </location>
</feature>
<feature type="transmembrane region" description="Helical" evidence="6">
    <location>
        <begin position="420"/>
        <end position="445"/>
    </location>
</feature>
<dbReference type="SUPFAM" id="SSF103473">
    <property type="entry name" value="MFS general substrate transporter"/>
    <property type="match status" value="1"/>
</dbReference>
<gene>
    <name evidence="8" type="ORF">FEG63_20440</name>
</gene>
<organism evidence="8 9">
    <name type="scientific">Mycolicibacterium sphagni</name>
    <dbReference type="NCBI Taxonomy" id="1786"/>
    <lineage>
        <taxon>Bacteria</taxon>
        <taxon>Bacillati</taxon>
        <taxon>Actinomycetota</taxon>
        <taxon>Actinomycetes</taxon>
        <taxon>Mycobacteriales</taxon>
        <taxon>Mycobacteriaceae</taxon>
        <taxon>Mycolicibacterium</taxon>
    </lineage>
</organism>
<feature type="transmembrane region" description="Helical" evidence="6">
    <location>
        <begin position="135"/>
        <end position="154"/>
    </location>
</feature>
<dbReference type="InterPro" id="IPR011701">
    <property type="entry name" value="MFS"/>
</dbReference>
<keyword evidence="2" id="KW-0813">Transport</keyword>
<evidence type="ECO:0000256" key="5">
    <source>
        <dbReference type="ARBA" id="ARBA00023136"/>
    </source>
</evidence>